<dbReference type="EMBL" id="EF536069">
    <property type="protein sequence ID" value="ABQ86150.1"/>
    <property type="molecule type" value="Genomic_DNA"/>
</dbReference>
<dbReference type="Proteomes" id="UP000001995">
    <property type="component" value="Segment"/>
</dbReference>
<sequence>MAVRHPGYREGTPVSGIDARFILSAIRRTHHRAAVVPELTIEDLDLPDTDEPTDMMFMPRAETPEGHKYSRRIDALMFDSLIRTAIEIKVSKADFMRDTYWKRRAWLKVVHRFVYVVPEGLDVMAPHPCGLWTVNEAGIVTVAKKAVVSKTPEPLPQTVVSRLAYRAAGQSLDIPVTAGEEA</sequence>
<dbReference type="RefSeq" id="YP_001469314.1">
    <property type="nucleotide sequence ID" value="NC_009820.1"/>
</dbReference>
<reference evidence="1 2" key="1">
    <citation type="journal article" date="2007" name="Microbiology">
        <title>Comparative genomic analysis of mycobacteriophage Tweety: evolutionary insights and construction of compatible site-specific integration vectors for mycobacteria.</title>
        <authorList>
            <person name="Pham T.T."/>
            <person name="Jacobs-Sera D."/>
            <person name="Pedulla M.L."/>
            <person name="Hendrix R.W."/>
            <person name="Hatfull G.F."/>
        </authorList>
    </citation>
    <scope>NUCLEOTIDE SEQUENCE</scope>
</reference>
<keyword evidence="2" id="KW-1185">Reference proteome</keyword>
<evidence type="ECO:0000313" key="1">
    <source>
        <dbReference type="EMBL" id="ABQ86150.1"/>
    </source>
</evidence>
<evidence type="ECO:0000313" key="2">
    <source>
        <dbReference type="Proteomes" id="UP000001995"/>
    </source>
</evidence>
<accession>A5YK49</accession>
<name>A5YK49_9CAUD</name>
<protein>
    <submittedName>
        <fullName evidence="1">Uncharacterized protein</fullName>
    </submittedName>
</protein>
<dbReference type="GeneID" id="5758631"/>
<gene>
    <name evidence="1" type="primary">81</name>
    <name evidence="1" type="ORF">PBI_TWEETY_81</name>
</gene>
<dbReference type="KEGG" id="vg:5758631"/>
<dbReference type="OrthoDB" id="12782at10239"/>
<proteinExistence type="predicted"/>
<organism evidence="1 2">
    <name type="scientific">Mycobacterium phage Tweety</name>
    <dbReference type="NCBI Taxonomy" id="439809"/>
    <lineage>
        <taxon>Viruses</taxon>
        <taxon>Duplodnaviria</taxon>
        <taxon>Heunggongvirae</taxon>
        <taxon>Uroviricota</taxon>
        <taxon>Caudoviricetes</taxon>
        <taxon>Gracegardnervirinae</taxon>
        <taxon>Cheoctovirus</taxon>
        <taxon>Cheoctovirus tweety</taxon>
        <taxon>Mycobacterium virus Tweety</taxon>
    </lineage>
</organism>